<accession>A0A1F7UG15</accession>
<feature type="transmembrane region" description="Helical" evidence="1">
    <location>
        <begin position="329"/>
        <end position="346"/>
    </location>
</feature>
<keyword evidence="1" id="KW-1133">Transmembrane helix</keyword>
<reference evidence="2 3" key="1">
    <citation type="journal article" date="2016" name="Nat. Commun.">
        <title>Thousands of microbial genomes shed light on interconnected biogeochemical processes in an aquifer system.</title>
        <authorList>
            <person name="Anantharaman K."/>
            <person name="Brown C.T."/>
            <person name="Hug L.A."/>
            <person name="Sharon I."/>
            <person name="Castelle C.J."/>
            <person name="Probst A.J."/>
            <person name="Thomas B.C."/>
            <person name="Singh A."/>
            <person name="Wilkins M.J."/>
            <person name="Karaoz U."/>
            <person name="Brodie E.L."/>
            <person name="Williams K.H."/>
            <person name="Hubbard S.S."/>
            <person name="Banfield J.F."/>
        </authorList>
    </citation>
    <scope>NUCLEOTIDE SEQUENCE [LARGE SCALE GENOMIC DNA]</scope>
</reference>
<protein>
    <recommendedName>
        <fullName evidence="4">Glycosyltransferase RgtA/B/C/D-like domain-containing protein</fullName>
    </recommendedName>
</protein>
<evidence type="ECO:0000313" key="3">
    <source>
        <dbReference type="Proteomes" id="UP000176604"/>
    </source>
</evidence>
<dbReference type="AlphaFoldDB" id="A0A1F7UG15"/>
<feature type="transmembrane region" description="Helical" evidence="1">
    <location>
        <begin position="244"/>
        <end position="266"/>
    </location>
</feature>
<feature type="transmembrane region" description="Helical" evidence="1">
    <location>
        <begin position="383"/>
        <end position="401"/>
    </location>
</feature>
<comment type="caution">
    <text evidence="2">The sequence shown here is derived from an EMBL/GenBank/DDBJ whole genome shotgun (WGS) entry which is preliminary data.</text>
</comment>
<feature type="transmembrane region" description="Helical" evidence="1">
    <location>
        <begin position="25"/>
        <end position="44"/>
    </location>
</feature>
<keyword evidence="1" id="KW-0472">Membrane</keyword>
<feature type="transmembrane region" description="Helical" evidence="1">
    <location>
        <begin position="408"/>
        <end position="426"/>
    </location>
</feature>
<dbReference type="STRING" id="1802397.A3J43_04345"/>
<evidence type="ECO:0008006" key="4">
    <source>
        <dbReference type="Google" id="ProtNLM"/>
    </source>
</evidence>
<evidence type="ECO:0000256" key="1">
    <source>
        <dbReference type="SAM" id="Phobius"/>
    </source>
</evidence>
<feature type="transmembrane region" description="Helical" evidence="1">
    <location>
        <begin position="56"/>
        <end position="76"/>
    </location>
</feature>
<feature type="transmembrane region" description="Helical" evidence="1">
    <location>
        <begin position="432"/>
        <end position="449"/>
    </location>
</feature>
<dbReference type="Proteomes" id="UP000176604">
    <property type="component" value="Unassembled WGS sequence"/>
</dbReference>
<gene>
    <name evidence="2" type="ORF">A3J43_04345</name>
</gene>
<evidence type="ECO:0000313" key="2">
    <source>
        <dbReference type="EMBL" id="OGL77220.1"/>
    </source>
</evidence>
<sequence>MILFLSLGYILLMGGYAPTRGLYQHVWQIVLLVAGWLVLFLPLVSTKLRAVGRQWAHHGLLLLLVAAVSMTLFAWADGPMYLEFAPGIRTLAVLRWGALVVFCAYVLEAAMSGGGNLFPHWFSAHPWWRGVLHYRFIILISIAILLRVLVIFYVPFPRIDVFFMMQGGPDALMRGENPYGVEYPNPFGLSGPMFTTDNYGYPPGMLLVSVPLQIFFYDVRFGYLIAQLIAGCLVYLIARHGGRVSAVSAELLVILFLYIPHSLFVTEQSWNEPYLFVILAFIVYCVVRQWRALMYMAAGFFLSMKQTVAPLFLAFALHAWNARYTRKGFALMMGILSLVIIPFIIWNGGDLLHDTIFHHAGYKTIPHALSVSTLYWRITGRDMPATGTLVFAVGFLVLAWLRIRKEGFALLWYGGTLFLLGVFILQRGFANYYYFISASLVLLWALLLSRDEEEAVAKREFSEEAKPD</sequence>
<feature type="transmembrane region" description="Helical" evidence="1">
    <location>
        <begin position="273"/>
        <end position="290"/>
    </location>
</feature>
<proteinExistence type="predicted"/>
<feature type="transmembrane region" description="Helical" evidence="1">
    <location>
        <begin position="96"/>
        <end position="122"/>
    </location>
</feature>
<dbReference type="EMBL" id="MGEF01000063">
    <property type="protein sequence ID" value="OGL77220.1"/>
    <property type="molecule type" value="Genomic_DNA"/>
</dbReference>
<keyword evidence="1" id="KW-0812">Transmembrane</keyword>
<feature type="transmembrane region" description="Helical" evidence="1">
    <location>
        <begin position="221"/>
        <end position="238"/>
    </location>
</feature>
<feature type="transmembrane region" description="Helical" evidence="1">
    <location>
        <begin position="134"/>
        <end position="156"/>
    </location>
</feature>
<organism evidence="2 3">
    <name type="scientific">Candidatus Uhrbacteria bacterium RIFCSPHIGHO2_12_FULL_54_23</name>
    <dbReference type="NCBI Taxonomy" id="1802397"/>
    <lineage>
        <taxon>Bacteria</taxon>
        <taxon>Candidatus Uhriibacteriota</taxon>
    </lineage>
</organism>
<name>A0A1F7UG15_9BACT</name>